<dbReference type="EMBL" id="JAHMHS010000002">
    <property type="protein sequence ID" value="KAK1731602.1"/>
    <property type="molecule type" value="Genomic_DNA"/>
</dbReference>
<keyword evidence="2" id="KW-0732">Signal</keyword>
<sequence length="113" mass="12711">MWFSRSRTTFALLCCALLPFFLASPFDSFFHAVSPLTPRQNEGDKSTPLRPALGHIRLLTYTTAPATTSHRQDYPVLPSKPTIHLEITTPRRRPPQDYPSPGGLAQVSSQYIR</sequence>
<organism evidence="3 4">
    <name type="scientific">Glomerella acutata</name>
    <name type="common">Colletotrichum acutatum</name>
    <dbReference type="NCBI Taxonomy" id="27357"/>
    <lineage>
        <taxon>Eukaryota</taxon>
        <taxon>Fungi</taxon>
        <taxon>Dikarya</taxon>
        <taxon>Ascomycota</taxon>
        <taxon>Pezizomycotina</taxon>
        <taxon>Sordariomycetes</taxon>
        <taxon>Hypocreomycetidae</taxon>
        <taxon>Glomerellales</taxon>
        <taxon>Glomerellaceae</taxon>
        <taxon>Colletotrichum</taxon>
        <taxon>Colletotrichum acutatum species complex</taxon>
    </lineage>
</organism>
<dbReference type="GeneID" id="85385320"/>
<name>A0AAD9D2Q7_GLOAC</name>
<comment type="caution">
    <text evidence="3">The sequence shown here is derived from an EMBL/GenBank/DDBJ whole genome shotgun (WGS) entry which is preliminary data.</text>
</comment>
<feature type="signal peptide" evidence="2">
    <location>
        <begin position="1"/>
        <end position="23"/>
    </location>
</feature>
<dbReference type="RefSeq" id="XP_060371657.1">
    <property type="nucleotide sequence ID" value="XM_060501421.1"/>
</dbReference>
<accession>A0AAD9D2Q7</accession>
<evidence type="ECO:0008006" key="5">
    <source>
        <dbReference type="Google" id="ProtNLM"/>
    </source>
</evidence>
<feature type="chain" id="PRO_5041915940" description="Secreted protein" evidence="2">
    <location>
        <begin position="24"/>
        <end position="113"/>
    </location>
</feature>
<evidence type="ECO:0000313" key="4">
    <source>
        <dbReference type="Proteomes" id="UP001244207"/>
    </source>
</evidence>
<dbReference type="Proteomes" id="UP001244207">
    <property type="component" value="Unassembled WGS sequence"/>
</dbReference>
<evidence type="ECO:0000256" key="2">
    <source>
        <dbReference type="SAM" id="SignalP"/>
    </source>
</evidence>
<protein>
    <recommendedName>
        <fullName evidence="5">Secreted protein</fullName>
    </recommendedName>
</protein>
<reference evidence="3" key="1">
    <citation type="submission" date="2021-12" db="EMBL/GenBank/DDBJ databases">
        <title>Comparative genomics, transcriptomics and evolutionary studies reveal genomic signatures of adaptation to plant cell wall in hemibiotrophic fungi.</title>
        <authorList>
            <consortium name="DOE Joint Genome Institute"/>
            <person name="Baroncelli R."/>
            <person name="Diaz J.F."/>
            <person name="Benocci T."/>
            <person name="Peng M."/>
            <person name="Battaglia E."/>
            <person name="Haridas S."/>
            <person name="Andreopoulos W."/>
            <person name="Labutti K."/>
            <person name="Pangilinan J."/>
            <person name="Floch G.L."/>
            <person name="Makela M.R."/>
            <person name="Henrissat B."/>
            <person name="Grigoriev I.V."/>
            <person name="Crouch J.A."/>
            <person name="De Vries R.P."/>
            <person name="Sukno S.A."/>
            <person name="Thon M.R."/>
        </authorList>
    </citation>
    <scope>NUCLEOTIDE SEQUENCE</scope>
    <source>
        <strain evidence="3">CBS 112980</strain>
    </source>
</reference>
<gene>
    <name evidence="3" type="ORF">BDZ83DRAFT_165234</name>
</gene>
<keyword evidence="4" id="KW-1185">Reference proteome</keyword>
<feature type="region of interest" description="Disordered" evidence="1">
    <location>
        <begin position="69"/>
        <end position="113"/>
    </location>
</feature>
<dbReference type="AlphaFoldDB" id="A0AAD9D2Q7"/>
<evidence type="ECO:0000256" key="1">
    <source>
        <dbReference type="SAM" id="MobiDB-lite"/>
    </source>
</evidence>
<evidence type="ECO:0000313" key="3">
    <source>
        <dbReference type="EMBL" id="KAK1731602.1"/>
    </source>
</evidence>
<proteinExistence type="predicted"/>